<dbReference type="EMBL" id="KZ805326">
    <property type="protein sequence ID" value="PVI03899.1"/>
    <property type="molecule type" value="Genomic_DNA"/>
</dbReference>
<dbReference type="Proteomes" id="UP000244855">
    <property type="component" value="Unassembled WGS sequence"/>
</dbReference>
<name>A0A2V1E0R6_9PLEO</name>
<gene>
    <name evidence="3" type="ORF">DM02DRAFT_519708</name>
</gene>
<keyword evidence="4" id="KW-1185">Reference proteome</keyword>
<dbReference type="GO" id="GO:0017057">
    <property type="term" value="F:6-phosphogluconolactonase activity"/>
    <property type="evidence" value="ECO:0007669"/>
    <property type="project" value="TreeGrafter"/>
</dbReference>
<feature type="chain" id="PRO_5016009033" evidence="2">
    <location>
        <begin position="19"/>
        <end position="386"/>
    </location>
</feature>
<accession>A0A2V1E0R6</accession>
<dbReference type="SUPFAM" id="SSF51004">
    <property type="entry name" value="C-terminal (heme d1) domain of cytochrome cd1-nitrite reductase"/>
    <property type="match status" value="1"/>
</dbReference>
<dbReference type="InterPro" id="IPR050282">
    <property type="entry name" value="Cycloisomerase_2"/>
</dbReference>
<dbReference type="InterPro" id="IPR015943">
    <property type="entry name" value="WD40/YVTN_repeat-like_dom_sf"/>
</dbReference>
<keyword evidence="3" id="KW-0413">Isomerase</keyword>
<evidence type="ECO:0000313" key="4">
    <source>
        <dbReference type="Proteomes" id="UP000244855"/>
    </source>
</evidence>
<evidence type="ECO:0000313" key="3">
    <source>
        <dbReference type="EMBL" id="PVI03899.1"/>
    </source>
</evidence>
<dbReference type="InterPro" id="IPR011048">
    <property type="entry name" value="Haem_d1_sf"/>
</dbReference>
<dbReference type="GO" id="GO:0016853">
    <property type="term" value="F:isomerase activity"/>
    <property type="evidence" value="ECO:0007669"/>
    <property type="project" value="UniProtKB-KW"/>
</dbReference>
<organism evidence="3 4">
    <name type="scientific">Periconia macrospinosa</name>
    <dbReference type="NCBI Taxonomy" id="97972"/>
    <lineage>
        <taxon>Eukaryota</taxon>
        <taxon>Fungi</taxon>
        <taxon>Dikarya</taxon>
        <taxon>Ascomycota</taxon>
        <taxon>Pezizomycotina</taxon>
        <taxon>Dothideomycetes</taxon>
        <taxon>Pleosporomycetidae</taxon>
        <taxon>Pleosporales</taxon>
        <taxon>Massarineae</taxon>
        <taxon>Periconiaceae</taxon>
        <taxon>Periconia</taxon>
    </lineage>
</organism>
<dbReference type="OrthoDB" id="9972196at2759"/>
<dbReference type="AlphaFoldDB" id="A0A2V1E0R6"/>
<dbReference type="PANTHER" id="PTHR30344:SF1">
    <property type="entry name" value="6-PHOSPHOGLUCONOLACTONASE"/>
    <property type="match status" value="1"/>
</dbReference>
<reference evidence="3 4" key="1">
    <citation type="journal article" date="2018" name="Sci. Rep.">
        <title>Comparative genomics provides insights into the lifestyle and reveals functional heterogeneity of dark septate endophytic fungi.</title>
        <authorList>
            <person name="Knapp D.G."/>
            <person name="Nemeth J.B."/>
            <person name="Barry K."/>
            <person name="Hainaut M."/>
            <person name="Henrissat B."/>
            <person name="Johnson J."/>
            <person name="Kuo A."/>
            <person name="Lim J.H.P."/>
            <person name="Lipzen A."/>
            <person name="Nolan M."/>
            <person name="Ohm R.A."/>
            <person name="Tamas L."/>
            <person name="Grigoriev I.V."/>
            <person name="Spatafora J.W."/>
            <person name="Nagy L.G."/>
            <person name="Kovacs G.M."/>
        </authorList>
    </citation>
    <scope>NUCLEOTIDE SEQUENCE [LARGE SCALE GENOMIC DNA]</scope>
    <source>
        <strain evidence="3 4">DSE2036</strain>
    </source>
</reference>
<sequence length="386" mass="40636">MRSTSLAAFLAALPSAMSVKLLASHYTGQIYTLDFNAQASTLTSTGSVGGCGRLPGWLEYYSSDNTVYCFDESWFGSGFIASYNISSSGALTQFQQAPTTGNDVHGLLYGGADGKGFVATAQYSPSTITTYKLPLSASTKVLQIEKFTLAQPGPNVRQDVPHPHETLLDPTGKFILVPDLGADLIRIFAIDAASGKLTQCGNGQASPGDGPRHGKFFTSSANQSILYTLNELGNSVSAWTVSYSSGNCISLALTQTLSTYAEGVTPGPTTKAAELHVRGNFLYAANRADQTFGSQQDSIATYTIDPATGKLAWLEAANAHAYYPRTFQINKAGDLVAVGGQTSSNVAILKRDVETGKLGEVVASLVVATPGRPGEEDGLSAVVWLE</sequence>
<protein>
    <submittedName>
        <fullName evidence="3">Putative isomerase YbhE</fullName>
    </submittedName>
</protein>
<dbReference type="STRING" id="97972.A0A2V1E0R6"/>
<evidence type="ECO:0000256" key="1">
    <source>
        <dbReference type="ARBA" id="ARBA00005564"/>
    </source>
</evidence>
<dbReference type="PANTHER" id="PTHR30344">
    <property type="entry name" value="6-PHOSPHOGLUCONOLACTONASE-RELATED"/>
    <property type="match status" value="1"/>
</dbReference>
<dbReference type="InterPro" id="IPR019405">
    <property type="entry name" value="Lactonase_7-beta_prop"/>
</dbReference>
<comment type="similarity">
    <text evidence="1">Belongs to the cycloisomerase 2 family.</text>
</comment>
<dbReference type="Gene3D" id="2.130.10.10">
    <property type="entry name" value="YVTN repeat-like/Quinoprotein amine dehydrogenase"/>
    <property type="match status" value="1"/>
</dbReference>
<feature type="signal peptide" evidence="2">
    <location>
        <begin position="1"/>
        <end position="18"/>
    </location>
</feature>
<dbReference type="Pfam" id="PF10282">
    <property type="entry name" value="Lactonase"/>
    <property type="match status" value="1"/>
</dbReference>
<keyword evidence="2" id="KW-0732">Signal</keyword>
<proteinExistence type="inferred from homology"/>
<evidence type="ECO:0000256" key="2">
    <source>
        <dbReference type="SAM" id="SignalP"/>
    </source>
</evidence>